<name>A0A8J4GDK5_9CHLO</name>
<reference evidence="3" key="1">
    <citation type="journal article" date="2021" name="Proc. Natl. Acad. Sci. U.S.A.">
        <title>Three genomes in the algal genus Volvox reveal the fate of a haploid sex-determining region after a transition to homothallism.</title>
        <authorList>
            <person name="Yamamoto K."/>
            <person name="Hamaji T."/>
            <person name="Kawai-Toyooka H."/>
            <person name="Matsuzaki R."/>
            <person name="Takahashi F."/>
            <person name="Nishimura Y."/>
            <person name="Kawachi M."/>
            <person name="Noguchi H."/>
            <person name="Minakuchi Y."/>
            <person name="Umen J.G."/>
            <person name="Toyoda A."/>
            <person name="Nozaki H."/>
        </authorList>
    </citation>
    <scope>NUCLEOTIDE SEQUENCE</scope>
    <source>
        <strain evidence="3">NIES-3785</strain>
        <strain evidence="2">NIES-3786</strain>
    </source>
</reference>
<feature type="compositionally biased region" description="Low complexity" evidence="1">
    <location>
        <begin position="1079"/>
        <end position="1096"/>
    </location>
</feature>
<feature type="compositionally biased region" description="Low complexity" evidence="1">
    <location>
        <begin position="941"/>
        <end position="953"/>
    </location>
</feature>
<feature type="region of interest" description="Disordered" evidence="1">
    <location>
        <begin position="537"/>
        <end position="648"/>
    </location>
</feature>
<protein>
    <submittedName>
        <fullName evidence="3">Uncharacterized protein</fullName>
    </submittedName>
</protein>
<evidence type="ECO:0000313" key="4">
    <source>
        <dbReference type="Proteomes" id="UP000722791"/>
    </source>
</evidence>
<feature type="region of interest" description="Disordered" evidence="1">
    <location>
        <begin position="778"/>
        <end position="836"/>
    </location>
</feature>
<proteinExistence type="predicted"/>
<feature type="compositionally biased region" description="Polar residues" evidence="1">
    <location>
        <begin position="784"/>
        <end position="794"/>
    </location>
</feature>
<comment type="caution">
    <text evidence="3">The sequence shown here is derived from an EMBL/GenBank/DDBJ whole genome shotgun (WGS) entry which is preliminary data.</text>
</comment>
<feature type="compositionally biased region" description="Polar residues" evidence="1">
    <location>
        <begin position="977"/>
        <end position="992"/>
    </location>
</feature>
<dbReference type="EMBL" id="BNCQ01000018">
    <property type="protein sequence ID" value="GIM05436.1"/>
    <property type="molecule type" value="Genomic_DNA"/>
</dbReference>
<feature type="compositionally biased region" description="Polar residues" evidence="1">
    <location>
        <begin position="608"/>
        <end position="639"/>
    </location>
</feature>
<organism evidence="3 4">
    <name type="scientific">Volvox reticuliferus</name>
    <dbReference type="NCBI Taxonomy" id="1737510"/>
    <lineage>
        <taxon>Eukaryota</taxon>
        <taxon>Viridiplantae</taxon>
        <taxon>Chlorophyta</taxon>
        <taxon>core chlorophytes</taxon>
        <taxon>Chlorophyceae</taxon>
        <taxon>CS clade</taxon>
        <taxon>Chlamydomonadales</taxon>
        <taxon>Volvocaceae</taxon>
        <taxon>Volvox</taxon>
    </lineage>
</organism>
<accession>A0A8J4GDK5</accession>
<evidence type="ECO:0000313" key="5">
    <source>
        <dbReference type="Proteomes" id="UP000747110"/>
    </source>
</evidence>
<dbReference type="EMBL" id="BNCP01000031">
    <property type="protein sequence ID" value="GIL85068.1"/>
    <property type="molecule type" value="Genomic_DNA"/>
</dbReference>
<feature type="compositionally biased region" description="Polar residues" evidence="1">
    <location>
        <begin position="124"/>
        <end position="135"/>
    </location>
</feature>
<feature type="region of interest" description="Disordered" evidence="1">
    <location>
        <begin position="228"/>
        <end position="287"/>
    </location>
</feature>
<feature type="region of interest" description="Disordered" evidence="1">
    <location>
        <begin position="444"/>
        <end position="463"/>
    </location>
</feature>
<dbReference type="AlphaFoldDB" id="A0A8J4GDK5"/>
<feature type="region of interest" description="Disordered" evidence="1">
    <location>
        <begin position="124"/>
        <end position="152"/>
    </location>
</feature>
<feature type="region of interest" description="Disordered" evidence="1">
    <location>
        <begin position="1070"/>
        <end position="1128"/>
    </location>
</feature>
<dbReference type="OrthoDB" id="553320at2759"/>
<feature type="region of interest" description="Disordered" evidence="1">
    <location>
        <begin position="301"/>
        <end position="339"/>
    </location>
</feature>
<feature type="compositionally biased region" description="Pro residues" evidence="1">
    <location>
        <begin position="1015"/>
        <end position="1025"/>
    </location>
</feature>
<evidence type="ECO:0000313" key="3">
    <source>
        <dbReference type="EMBL" id="GIM05436.1"/>
    </source>
</evidence>
<dbReference type="Proteomes" id="UP000747110">
    <property type="component" value="Unassembled WGS sequence"/>
</dbReference>
<evidence type="ECO:0000313" key="2">
    <source>
        <dbReference type="EMBL" id="GIL85068.1"/>
    </source>
</evidence>
<sequence length="1206" mass="125306">MLRQSSVQICSIDTVADWSYGANPLPSRCMGSSGLETRQVSQGECPHKALRLTTVEASAPRHGAPCNLATGLMTWSRQKSEHCPVTPVAAHLSSIHNSLCQRAASSSGPAGVGLRRTLSAMAGYSSSGPTWTNETSDSPSVPPSPNSMTKQQETHYVDTVYPRNSTSPGTFSMYAKGSNPNLASSNDDACYSLQRHTLSFSIRNPLSAAAAAATFTMQSGANFTPSKLMPPSARLHTSTPQSQYGGGTPLSVGAEQQHCGWQSGLTEGPDGASDGGLQPAASGASGWHPMEYETAACSCSGEGYNQDSQPPPHQLQQNQFPGHQSQSSQPPPLPLPTHVLPAIRTTSLDSGSTSFGDACSSPFKRVTLASEGTRSGSPAARSPMGVQRILTKHTLASGVTPLSTLVSPAVSAGSCSLTGGATCSARLHPAVAAAAAAARQRARSGGGSAAAGSGGDGSGHSLPSLERQRLMLSSVSNLVQLRDTVAGDGNLTPRNKQALLNMIEDALAEQRQQQQQPPQPQQPAACHAPLPAFCQHDREQQQQCHMHHQVQEQQHQHQHQHQLQPSVMTPPQLPMPHPRAPTFRPPKELQQPTPQGSGLLSSSSSSGPVQNSAATCTQHNQSAAWGRSPSWSAPSQATHGSMKRPLPATALDAQPNHMQTTTSMPTAADGAYGCGAFVPAFRTAPLERTTEWMTSAGITGSEAAATSETRTSHLMSLGTRGSDVFPLPSSNDNANAYTKNGNVAMEDCKCGDGNGSAAVAAVSSATATFPAAAAATGCRATASDGSSNRSSNTGMWGGSPAAPSPFGPSSERPPASRLGMGALMGTPNGSLTERPRPGSVNNGGTAAQLTLRNPTQVLNGGALVYDAPPEYTYGMPIAPYVVPQVCRSSSVRCQGRGSSGGGGGSIVAATATTTAATTMTATATATAAPPQTGYRGVEQAPFQSPQPVGSVVPPLQPLESMPPPPPPPQQAQQQAMLFSSSTLLPNQGSQWAPPSPSSSLSHNPTAACTASTPSPAGPAPSPAPYPGQTWTAPQTSFMPMGENPSVSAPQTSEYMPVESALQLPLDMSDNCQKPPPQTPMHQQQQPQHCYPYYSQQPCPPVDHQPQQQPLLHFAPQPQPPQNEQQPAVASMFQSWLADPETHDPNTSVLCAEAGEKDGILLTSDLLEGAADEDALSEVLKILLQEKEGTVGGPGAEFELICEEGMS</sequence>
<feature type="compositionally biased region" description="Pro residues" evidence="1">
    <location>
        <begin position="954"/>
        <end position="969"/>
    </location>
</feature>
<evidence type="ECO:0000256" key="1">
    <source>
        <dbReference type="SAM" id="MobiDB-lite"/>
    </source>
</evidence>
<feature type="compositionally biased region" description="Low complexity" evidence="1">
    <location>
        <begin position="997"/>
        <end position="1014"/>
    </location>
</feature>
<feature type="compositionally biased region" description="Polar residues" evidence="1">
    <location>
        <begin position="1028"/>
        <end position="1037"/>
    </location>
</feature>
<feature type="region of interest" description="Disordered" evidence="1">
    <location>
        <begin position="925"/>
        <end position="1050"/>
    </location>
</feature>
<feature type="compositionally biased region" description="Polar residues" evidence="1">
    <location>
        <begin position="303"/>
        <end position="323"/>
    </location>
</feature>
<gene>
    <name evidence="2" type="ORF">Vretifemale_13690</name>
    <name evidence="3" type="ORF">Vretimale_9937</name>
</gene>
<dbReference type="Proteomes" id="UP000722791">
    <property type="component" value="Unassembled WGS sequence"/>
</dbReference>
<keyword evidence="5" id="KW-1185">Reference proteome</keyword>
<feature type="compositionally biased region" description="Gly residues" evidence="1">
    <location>
        <begin position="444"/>
        <end position="458"/>
    </location>
</feature>
<feature type="compositionally biased region" description="Low complexity" evidence="1">
    <location>
        <begin position="596"/>
        <end position="607"/>
    </location>
</feature>